<dbReference type="EMBL" id="JARJLG010000037">
    <property type="protein sequence ID" value="KAJ7764616.1"/>
    <property type="molecule type" value="Genomic_DNA"/>
</dbReference>
<dbReference type="InterPro" id="IPR001810">
    <property type="entry name" value="F-box_dom"/>
</dbReference>
<keyword evidence="3" id="KW-1185">Reference proteome</keyword>
<dbReference type="PROSITE" id="PS50181">
    <property type="entry name" value="FBOX"/>
    <property type="match status" value="1"/>
</dbReference>
<protein>
    <recommendedName>
        <fullName evidence="1">F-box domain-containing protein</fullName>
    </recommendedName>
</protein>
<dbReference type="Proteomes" id="UP001215280">
    <property type="component" value="Unassembled WGS sequence"/>
</dbReference>
<accession>A0AAD7JKB6</accession>
<sequence>MNNGILPPEMYKESLGYLSLGDLKCTSLTSRAFRRIAQPLLFSELWVNLWPAGRPINRNSRNKMLACLRFYSSQRIAPSFRACHITTHIEDEDSRDPEITALSQEIITAAFNASRHFPNLRSVCIWCSDGRGVQIDSKTPLDSATGIDTILAGLSLSPYIESAKPYDTQAVEHLPFLCRDATTLLINWDEETDSTFIVTLAVTGSVLPHLSKLTIKPHSDAQAALFTDLLCLCPALEQLTVLWDYDWLETRAEQVAIVPVPGAVPRLVLYEGPSDGVNVFMVDGLCAILLSPGPRRKCGETTSWRPSAASRGGSASCHWICACIILMRISWRMSTRLSRTSRLWPSGRRNTGDIIVYSALREPGEHLQTLQFLTICLNEYEILEEEEMDDSDGANANENLV</sequence>
<proteinExistence type="predicted"/>
<organism evidence="2 3">
    <name type="scientific">Mycena maculata</name>
    <dbReference type="NCBI Taxonomy" id="230809"/>
    <lineage>
        <taxon>Eukaryota</taxon>
        <taxon>Fungi</taxon>
        <taxon>Dikarya</taxon>
        <taxon>Basidiomycota</taxon>
        <taxon>Agaricomycotina</taxon>
        <taxon>Agaricomycetes</taxon>
        <taxon>Agaricomycetidae</taxon>
        <taxon>Agaricales</taxon>
        <taxon>Marasmiineae</taxon>
        <taxon>Mycenaceae</taxon>
        <taxon>Mycena</taxon>
    </lineage>
</organism>
<dbReference type="AlphaFoldDB" id="A0AAD7JKB6"/>
<gene>
    <name evidence="2" type="ORF">DFH07DRAFT_379503</name>
</gene>
<evidence type="ECO:0000259" key="1">
    <source>
        <dbReference type="PROSITE" id="PS50181"/>
    </source>
</evidence>
<feature type="domain" description="F-box" evidence="1">
    <location>
        <begin position="1"/>
        <end position="49"/>
    </location>
</feature>
<comment type="caution">
    <text evidence="2">The sequence shown here is derived from an EMBL/GenBank/DDBJ whole genome shotgun (WGS) entry which is preliminary data.</text>
</comment>
<name>A0AAD7JKB6_9AGAR</name>
<reference evidence="2" key="1">
    <citation type="submission" date="2023-03" db="EMBL/GenBank/DDBJ databases">
        <title>Massive genome expansion in bonnet fungi (Mycena s.s.) driven by repeated elements and novel gene families across ecological guilds.</title>
        <authorList>
            <consortium name="Lawrence Berkeley National Laboratory"/>
            <person name="Harder C.B."/>
            <person name="Miyauchi S."/>
            <person name="Viragh M."/>
            <person name="Kuo A."/>
            <person name="Thoen E."/>
            <person name="Andreopoulos B."/>
            <person name="Lu D."/>
            <person name="Skrede I."/>
            <person name="Drula E."/>
            <person name="Henrissat B."/>
            <person name="Morin E."/>
            <person name="Kohler A."/>
            <person name="Barry K."/>
            <person name="LaButti K."/>
            <person name="Morin E."/>
            <person name="Salamov A."/>
            <person name="Lipzen A."/>
            <person name="Mereny Z."/>
            <person name="Hegedus B."/>
            <person name="Baldrian P."/>
            <person name="Stursova M."/>
            <person name="Weitz H."/>
            <person name="Taylor A."/>
            <person name="Grigoriev I.V."/>
            <person name="Nagy L.G."/>
            <person name="Martin F."/>
            <person name="Kauserud H."/>
        </authorList>
    </citation>
    <scope>NUCLEOTIDE SEQUENCE</scope>
    <source>
        <strain evidence="2">CBHHK188m</strain>
    </source>
</reference>
<evidence type="ECO:0000313" key="2">
    <source>
        <dbReference type="EMBL" id="KAJ7764616.1"/>
    </source>
</evidence>
<evidence type="ECO:0000313" key="3">
    <source>
        <dbReference type="Proteomes" id="UP001215280"/>
    </source>
</evidence>